<dbReference type="InParanoid" id="A0A7N2QYX4"/>
<accession>A0A7N2QYX4</accession>
<dbReference type="Pfam" id="PF00690">
    <property type="entry name" value="Cation_ATPase_N"/>
    <property type="match status" value="1"/>
</dbReference>
<dbReference type="Gene3D" id="2.70.150.10">
    <property type="entry name" value="Calcium-transporting ATPase, cytoplasmic transduction domain A"/>
    <property type="match status" value="1"/>
</dbReference>
<dbReference type="SMART" id="SM00831">
    <property type="entry name" value="Cation_ATPase_N"/>
    <property type="match status" value="1"/>
</dbReference>
<dbReference type="Gramene" id="QL02p031013:mrna">
    <property type="protein sequence ID" value="QL02p031013:mrna"/>
    <property type="gene ID" value="QL02p031013"/>
</dbReference>
<dbReference type="Pfam" id="PF00122">
    <property type="entry name" value="E1-E2_ATPase"/>
    <property type="match status" value="1"/>
</dbReference>
<evidence type="ECO:0000313" key="4">
    <source>
        <dbReference type="EnsemblPlants" id="QL02p031013:mrna"/>
    </source>
</evidence>
<feature type="compositionally biased region" description="Basic and acidic residues" evidence="2">
    <location>
        <begin position="160"/>
        <end position="178"/>
    </location>
</feature>
<dbReference type="InterPro" id="IPR004014">
    <property type="entry name" value="ATPase_P-typ_cation-transptr_N"/>
</dbReference>
<dbReference type="EnsemblPlants" id="QL02p031013:mrna">
    <property type="protein sequence ID" value="QL02p031013:mrna"/>
    <property type="gene ID" value="QL02p031013"/>
</dbReference>
<dbReference type="Proteomes" id="UP000594261">
    <property type="component" value="Chromosome 2"/>
</dbReference>
<evidence type="ECO:0000259" key="3">
    <source>
        <dbReference type="SMART" id="SM00831"/>
    </source>
</evidence>
<reference evidence="5" key="1">
    <citation type="journal article" date="2016" name="G3 (Bethesda)">
        <title>First Draft Assembly and Annotation of the Genome of a California Endemic Oak Quercus lobata Nee (Fagaceae).</title>
        <authorList>
            <person name="Sork V.L."/>
            <person name="Fitz-Gibbon S.T."/>
            <person name="Puiu D."/>
            <person name="Crepeau M."/>
            <person name="Gugger P.F."/>
            <person name="Sherman R."/>
            <person name="Stevens K."/>
            <person name="Langley C.H."/>
            <person name="Pellegrini M."/>
            <person name="Salzberg S.L."/>
        </authorList>
    </citation>
    <scope>NUCLEOTIDE SEQUENCE [LARGE SCALE GENOMIC DNA]</scope>
    <source>
        <strain evidence="5">cv. SW786</strain>
    </source>
</reference>
<dbReference type="FunFam" id="2.70.150.10:FF:000004">
    <property type="entry name" value="Plasma membrane ATPase"/>
    <property type="match status" value="1"/>
</dbReference>
<evidence type="ECO:0000256" key="1">
    <source>
        <dbReference type="ARBA" id="ARBA00022842"/>
    </source>
</evidence>
<evidence type="ECO:0000256" key="2">
    <source>
        <dbReference type="SAM" id="MobiDB-lite"/>
    </source>
</evidence>
<dbReference type="AlphaFoldDB" id="A0A7N2QYX4"/>
<dbReference type="InterPro" id="IPR008250">
    <property type="entry name" value="ATPase_P-typ_transduc_dom_A_sf"/>
</dbReference>
<sequence>MASMQCYKPTYETCQQKCHESSHGGHKVPDMGSWGMKANHHGGYGYGMANNETYRHDQTHAYYPDHNMAKTQAQYYGQTHSHYPEHTMSKTHEAYKYHSQTNGLGRPSDHHAMAHANYGHGQAYGHHASHGMSMACQMKSEKKMKEKHASQGMSMACQMKSEKKMKEKGSEYKKEKMSYKKKSKSSRRSCNDSDGSSGRLKKQLCVIRSNEVHLRVTDSQFKLGIADSPIGSSSRYRLSEVHLTIVPIEEVFLTLRCNKDGFTTVAAQERLAIFCYNKLEEKKESKFLKFLGFMWNPLSWVMEAAAIMAIALANGGVSDFSLFKPLYCEVLREGRSVEEDAAILVPGDIISVKLGDIIPADSRLLDGDPLKIDQSALTGEFLPMTKGPSDSVYSGSTCKQGEIEAVVIDRLMLFQVCLFV</sequence>
<proteinExistence type="predicted"/>
<keyword evidence="5" id="KW-1185">Reference proteome</keyword>
<dbReference type="PANTHER" id="PTHR42861">
    <property type="entry name" value="CALCIUM-TRANSPORTING ATPASE"/>
    <property type="match status" value="1"/>
</dbReference>
<dbReference type="SUPFAM" id="SSF81665">
    <property type="entry name" value="Calcium ATPase, transmembrane domain M"/>
    <property type="match status" value="1"/>
</dbReference>
<name>A0A7N2QYX4_QUELO</name>
<dbReference type="InterPro" id="IPR023298">
    <property type="entry name" value="ATPase_P-typ_TM_dom_sf"/>
</dbReference>
<protein>
    <recommendedName>
        <fullName evidence="3">Cation-transporting P-type ATPase N-terminal domain-containing protein</fullName>
    </recommendedName>
</protein>
<keyword evidence="1" id="KW-0460">Magnesium</keyword>
<reference evidence="4" key="2">
    <citation type="submission" date="2021-01" db="UniProtKB">
        <authorList>
            <consortium name="EnsemblPlants"/>
        </authorList>
    </citation>
    <scope>IDENTIFICATION</scope>
</reference>
<feature type="domain" description="Cation-transporting P-type ATPase N-terminal" evidence="3">
    <location>
        <begin position="242"/>
        <end position="314"/>
    </location>
</feature>
<evidence type="ECO:0000313" key="5">
    <source>
        <dbReference type="Proteomes" id="UP000594261"/>
    </source>
</evidence>
<feature type="region of interest" description="Disordered" evidence="2">
    <location>
        <begin position="153"/>
        <end position="198"/>
    </location>
</feature>
<organism evidence="4 5">
    <name type="scientific">Quercus lobata</name>
    <name type="common">Valley oak</name>
    <dbReference type="NCBI Taxonomy" id="97700"/>
    <lineage>
        <taxon>Eukaryota</taxon>
        <taxon>Viridiplantae</taxon>
        <taxon>Streptophyta</taxon>
        <taxon>Embryophyta</taxon>
        <taxon>Tracheophyta</taxon>
        <taxon>Spermatophyta</taxon>
        <taxon>Magnoliopsida</taxon>
        <taxon>eudicotyledons</taxon>
        <taxon>Gunneridae</taxon>
        <taxon>Pentapetalae</taxon>
        <taxon>rosids</taxon>
        <taxon>fabids</taxon>
        <taxon>Fagales</taxon>
        <taxon>Fagaceae</taxon>
        <taxon>Quercus</taxon>
    </lineage>
</organism>
<dbReference type="SUPFAM" id="SSF81653">
    <property type="entry name" value="Calcium ATPase, transduction domain A"/>
    <property type="match status" value="1"/>
</dbReference>
<dbReference type="InterPro" id="IPR059000">
    <property type="entry name" value="ATPase_P-type_domA"/>
</dbReference>